<evidence type="ECO:0000256" key="12">
    <source>
        <dbReference type="ARBA" id="ARBA00023125"/>
    </source>
</evidence>
<keyword evidence="7 17" id="KW-0228">DNA excision</keyword>
<dbReference type="SMART" id="SM00382">
    <property type="entry name" value="AAA"/>
    <property type="match status" value="1"/>
</dbReference>
<evidence type="ECO:0000313" key="19">
    <source>
        <dbReference type="EMBL" id="MEO1770896.1"/>
    </source>
</evidence>
<dbReference type="InterPro" id="IPR041552">
    <property type="entry name" value="UvrA_DNA-bd"/>
</dbReference>
<evidence type="ECO:0000256" key="9">
    <source>
        <dbReference type="ARBA" id="ARBA00022833"/>
    </source>
</evidence>
<dbReference type="NCBIfam" id="TIGR00630">
    <property type="entry name" value="uvra"/>
    <property type="match status" value="1"/>
</dbReference>
<keyword evidence="13 17" id="KW-0234">DNA repair</keyword>
<organism evidence="19 20">
    <name type="scientific">Candidatus Enterococcus ferrettii</name>
    <dbReference type="NCBI Taxonomy" id="2815324"/>
    <lineage>
        <taxon>Bacteria</taxon>
        <taxon>Bacillati</taxon>
        <taxon>Bacillota</taxon>
        <taxon>Bacilli</taxon>
        <taxon>Lactobacillales</taxon>
        <taxon>Enterococcaceae</taxon>
        <taxon>Enterococcus</taxon>
    </lineage>
</organism>
<evidence type="ECO:0000256" key="8">
    <source>
        <dbReference type="ARBA" id="ARBA00022771"/>
    </source>
</evidence>
<dbReference type="PANTHER" id="PTHR43152">
    <property type="entry name" value="UVRABC SYSTEM PROTEIN A"/>
    <property type="match status" value="1"/>
</dbReference>
<dbReference type="InterPro" id="IPR013815">
    <property type="entry name" value="ATP_grasp_subdomain_1"/>
</dbReference>
<keyword evidence="17" id="KW-0742">SOS response</keyword>
<evidence type="ECO:0000256" key="14">
    <source>
        <dbReference type="ARBA" id="ARBA00038000"/>
    </source>
</evidence>
<proteinExistence type="inferred from homology"/>
<keyword evidence="4 17" id="KW-0677">Repeat</keyword>
<keyword evidence="8 17" id="KW-0863">Zinc-finger</keyword>
<evidence type="ECO:0000256" key="15">
    <source>
        <dbReference type="ARBA" id="ARBA00039316"/>
    </source>
</evidence>
<keyword evidence="3 17" id="KW-0479">Metal-binding</keyword>
<dbReference type="NCBIfam" id="NF001503">
    <property type="entry name" value="PRK00349.1"/>
    <property type="match status" value="1"/>
</dbReference>
<name>A0ABV0EQI9_9ENTE</name>
<feature type="binding site" evidence="17">
    <location>
        <begin position="33"/>
        <end position="40"/>
    </location>
    <ligand>
        <name>ATP</name>
        <dbReference type="ChEBI" id="CHEBI:30616"/>
    </ligand>
</feature>
<comment type="function">
    <text evidence="17">The UvrABC repair system catalyzes the recognition and processing of DNA lesions. UvrA is an ATPase and a DNA-binding protein. A damage recognition complex composed of 2 UvrA and 2 UvrB subunits scans DNA for abnormalities. When the presence of a lesion has been verified by UvrB, the UvrA molecules dissociate.</text>
</comment>
<dbReference type="Gene3D" id="3.30.1490.20">
    <property type="entry name" value="ATP-grasp fold, A domain"/>
    <property type="match status" value="1"/>
</dbReference>
<evidence type="ECO:0000256" key="17">
    <source>
        <dbReference type="HAMAP-Rule" id="MF_00205"/>
    </source>
</evidence>
<evidence type="ECO:0000256" key="5">
    <source>
        <dbReference type="ARBA" id="ARBA00022741"/>
    </source>
</evidence>
<dbReference type="RefSeq" id="WP_207701634.1">
    <property type="nucleotide sequence ID" value="NZ_JAFREL020000002.1"/>
</dbReference>
<comment type="similarity">
    <text evidence="14 17">Belongs to the ABC transporter superfamily. UvrA family.</text>
</comment>
<dbReference type="InterPro" id="IPR027417">
    <property type="entry name" value="P-loop_NTPase"/>
</dbReference>
<dbReference type="InterPro" id="IPR041102">
    <property type="entry name" value="UvrA_inter"/>
</dbReference>
<dbReference type="Gene3D" id="3.40.50.300">
    <property type="entry name" value="P-loop containing nucleotide triphosphate hydrolases"/>
    <property type="match status" value="2"/>
</dbReference>
<keyword evidence="20" id="KW-1185">Reference proteome</keyword>
<feature type="binding site" evidence="17">
    <location>
        <begin position="639"/>
        <end position="646"/>
    </location>
    <ligand>
        <name>ATP</name>
        <dbReference type="ChEBI" id="CHEBI:30616"/>
    </ligand>
</feature>
<dbReference type="Gene3D" id="1.10.8.280">
    <property type="entry name" value="ABC transporter ATPase domain-like"/>
    <property type="match status" value="1"/>
</dbReference>
<keyword evidence="2 17" id="KW-0963">Cytoplasm</keyword>
<evidence type="ECO:0000259" key="18">
    <source>
        <dbReference type="PROSITE" id="PS50893"/>
    </source>
</evidence>
<dbReference type="Pfam" id="PF17755">
    <property type="entry name" value="UvrA_DNA-bind"/>
    <property type="match status" value="1"/>
</dbReference>
<keyword evidence="10 17" id="KW-0067">ATP-binding</keyword>
<evidence type="ECO:0000256" key="4">
    <source>
        <dbReference type="ARBA" id="ARBA00022737"/>
    </source>
</evidence>
<dbReference type="InterPro" id="IPR003439">
    <property type="entry name" value="ABC_transporter-like_ATP-bd"/>
</dbReference>
<feature type="domain" description="ABC transporter" evidence="18">
    <location>
        <begin position="607"/>
        <end position="935"/>
    </location>
</feature>
<accession>A0ABV0EQI9</accession>
<dbReference type="Pfam" id="PF17760">
    <property type="entry name" value="UvrA_inter"/>
    <property type="match status" value="1"/>
</dbReference>
<dbReference type="EMBL" id="JAFREL020000002">
    <property type="protein sequence ID" value="MEO1770896.1"/>
    <property type="molecule type" value="Genomic_DNA"/>
</dbReference>
<dbReference type="Proteomes" id="UP000664357">
    <property type="component" value="Unassembled WGS sequence"/>
</dbReference>
<evidence type="ECO:0000256" key="3">
    <source>
        <dbReference type="ARBA" id="ARBA00022723"/>
    </source>
</evidence>
<dbReference type="SUPFAM" id="SSF52540">
    <property type="entry name" value="P-loop containing nucleoside triphosphate hydrolases"/>
    <property type="match status" value="2"/>
</dbReference>
<evidence type="ECO:0000313" key="20">
    <source>
        <dbReference type="Proteomes" id="UP000664357"/>
    </source>
</evidence>
<dbReference type="CDD" id="cd03270">
    <property type="entry name" value="ABC_UvrA_I"/>
    <property type="match status" value="1"/>
</dbReference>
<evidence type="ECO:0000256" key="6">
    <source>
        <dbReference type="ARBA" id="ARBA00022763"/>
    </source>
</evidence>
<comment type="caution">
    <text evidence="19">The sequence shown here is derived from an EMBL/GenBank/DDBJ whole genome shotgun (WGS) entry which is preliminary data.</text>
</comment>
<evidence type="ECO:0000256" key="7">
    <source>
        <dbReference type="ARBA" id="ARBA00022769"/>
    </source>
</evidence>
<dbReference type="InterPro" id="IPR003593">
    <property type="entry name" value="AAA+_ATPase"/>
</dbReference>
<feature type="zinc finger region" description="C4-type" evidence="17">
    <location>
        <begin position="738"/>
        <end position="764"/>
    </location>
</feature>
<protein>
    <recommendedName>
        <fullName evidence="15 17">UvrABC system protein A</fullName>
        <shortName evidence="17">UvrA protein</shortName>
    </recommendedName>
    <alternativeName>
        <fullName evidence="16 17">Excinuclease ABC subunit A</fullName>
    </alternativeName>
</protein>
<evidence type="ECO:0000256" key="11">
    <source>
        <dbReference type="ARBA" id="ARBA00022881"/>
    </source>
</evidence>
<sequence length="942" mass="104565">MANDKIVIHGARAHNLKDIDVTIPRDKMVVVTGLSGSGKSSLAFDTLYAEGQRRYVESLSAYARQFLGQMDKPDVDSIDGLSPAISIDQKTTSKNPRSTVGTVTEINDYLRLLYARVGHPICPNDHIEITSQSVEQMVDKVLELPERTKIQILAPVVVKKKGQHKKIFEMIQREGYVRMRVDDEVYDVSEAPELEKNKKHDIAIIIDRIVVKEGIRSRLFDSFEAALRLADGYALVDVIDQEEMLFSEHYACPYCGFTVGELEPRLFSFNAPFGACPECDGLGVKLEVDPELVIPDPTKTLREGALIPWNPISSQYYPQMLEQACTSFGIDMDTAFEDLPNEHQEIVLYGSNGEHFHFHYENDFGGVRDVEVPFEGILPNIDRRYRETNSDFTREQMRLYMTELTCQACHGLRLNPQALSVQVNGTNIGQVSEDSINQALNFFDGLKLSEQETIIARPILKEIGDRLTFLQNVGLEYLTLSRAAGTLSGGEAQRIRLATQIGSNLSGVLYILDEPSIGLHQRDNDRLIRSLQKMRDLGNTLIVVEHDEDTMRAADYLIDVGPGAGDQGGEIVAAGTPAEVAKNENSLTGQYLSGKRQIPVPKERRKGNGKNIKVTGAAENNLKNLDVEFPLGKFVAITGVSGSGKSTLVNQILKKALAQKLNRNSNKPGKYKKITGYKSIEKLVDIDQSPIGRTPRSNPATYTSVFDDIRDLFAKTNEAKIRGYKKGRFSFNVKGGRCEACRGDGIIKIEMHFLPDVYVPCEVCHGKRYNSETLEVYYKGKNIADILEMTVEDAVEFFKHIPKIHRKLQTIVDVGLGYVTMGQPATTLSGGEAQRMKLASELHKNSNGKNFYILDEPTTGLHTDDIARLLKVLERFVDAGNTVLVIEHNLDVIKSADYVIDLGPEGGDGGGTILATGTPEEIAEVSESYTGHYLKKALENAK</sequence>
<keyword evidence="6 17" id="KW-0227">DNA damage</keyword>
<dbReference type="CDD" id="cd03271">
    <property type="entry name" value="ABC_UvrA_II"/>
    <property type="match status" value="1"/>
</dbReference>
<feature type="zinc finger region" description="C4-type" evidence="17">
    <location>
        <begin position="252"/>
        <end position="279"/>
    </location>
</feature>
<reference evidence="19 20" key="1">
    <citation type="submission" date="2024-02" db="EMBL/GenBank/DDBJ databases">
        <title>The Genome Sequence of Enterococcus sp. DIV0159.</title>
        <authorList>
            <person name="Earl A."/>
            <person name="Manson A."/>
            <person name="Gilmore M."/>
            <person name="Sanders J."/>
            <person name="Shea T."/>
            <person name="Howe W."/>
            <person name="Livny J."/>
            <person name="Cuomo C."/>
            <person name="Neafsey D."/>
            <person name="Birren B."/>
        </authorList>
    </citation>
    <scope>NUCLEOTIDE SEQUENCE [LARGE SCALE GENOMIC DNA]</scope>
    <source>
        <strain evidence="19 20">665A</strain>
    </source>
</reference>
<dbReference type="Gene3D" id="1.20.1580.10">
    <property type="entry name" value="ABC transporter ATPase like domain"/>
    <property type="match status" value="2"/>
</dbReference>
<evidence type="ECO:0000256" key="2">
    <source>
        <dbReference type="ARBA" id="ARBA00022490"/>
    </source>
</evidence>
<evidence type="ECO:0000256" key="1">
    <source>
        <dbReference type="ARBA" id="ARBA00004496"/>
    </source>
</evidence>
<dbReference type="PANTHER" id="PTHR43152:SF3">
    <property type="entry name" value="UVRABC SYSTEM PROTEIN A"/>
    <property type="match status" value="1"/>
</dbReference>
<dbReference type="InterPro" id="IPR004602">
    <property type="entry name" value="UvrA"/>
</dbReference>
<evidence type="ECO:0000256" key="10">
    <source>
        <dbReference type="ARBA" id="ARBA00022840"/>
    </source>
</evidence>
<dbReference type="PROSITE" id="PS50893">
    <property type="entry name" value="ABC_TRANSPORTER_2"/>
    <property type="match status" value="1"/>
</dbReference>
<comment type="subunit">
    <text evidence="17">Forms a heterotetramer with UvrB during the search for lesions.</text>
</comment>
<dbReference type="PROSITE" id="PS00211">
    <property type="entry name" value="ABC_TRANSPORTER_1"/>
    <property type="match status" value="2"/>
</dbReference>
<keyword evidence="12 17" id="KW-0238">DNA-binding</keyword>
<gene>
    <name evidence="17" type="primary">uvrA</name>
    <name evidence="19" type="ORF">JZO67_002849</name>
</gene>
<evidence type="ECO:0000256" key="16">
    <source>
        <dbReference type="ARBA" id="ARBA00042156"/>
    </source>
</evidence>
<keyword evidence="5 17" id="KW-0547">Nucleotide-binding</keyword>
<keyword evidence="11 17" id="KW-0267">Excision nuclease</keyword>
<evidence type="ECO:0000256" key="13">
    <source>
        <dbReference type="ARBA" id="ARBA00023204"/>
    </source>
</evidence>
<comment type="subcellular location">
    <subcellularLocation>
        <location evidence="1 17">Cytoplasm</location>
    </subcellularLocation>
</comment>
<dbReference type="HAMAP" id="MF_00205">
    <property type="entry name" value="UvrA"/>
    <property type="match status" value="1"/>
</dbReference>
<dbReference type="InterPro" id="IPR017871">
    <property type="entry name" value="ABC_transporter-like_CS"/>
</dbReference>
<keyword evidence="9 17" id="KW-0862">Zinc</keyword>